<dbReference type="OMA" id="DSCGIHA"/>
<gene>
    <name evidence="2" type="ORF">CHLNCDRAFT_134453</name>
</gene>
<reference evidence="2 3" key="1">
    <citation type="journal article" date="2010" name="Plant Cell">
        <title>The Chlorella variabilis NC64A genome reveals adaptation to photosymbiosis, coevolution with viruses, and cryptic sex.</title>
        <authorList>
            <person name="Blanc G."/>
            <person name="Duncan G."/>
            <person name="Agarkova I."/>
            <person name="Borodovsky M."/>
            <person name="Gurnon J."/>
            <person name="Kuo A."/>
            <person name="Lindquist E."/>
            <person name="Lucas S."/>
            <person name="Pangilinan J."/>
            <person name="Polle J."/>
            <person name="Salamov A."/>
            <person name="Terry A."/>
            <person name="Yamada T."/>
            <person name="Dunigan D.D."/>
            <person name="Grigoriev I.V."/>
            <person name="Claverie J.M."/>
            <person name="Van Etten J.L."/>
        </authorList>
    </citation>
    <scope>NUCLEOTIDE SEQUENCE [LARGE SCALE GENOMIC DNA]</scope>
    <source>
        <strain evidence="2 3">NC64A</strain>
    </source>
</reference>
<dbReference type="Pfam" id="PF00581">
    <property type="entry name" value="Rhodanese"/>
    <property type="match status" value="1"/>
</dbReference>
<dbReference type="eggNOG" id="ENOG502S45J">
    <property type="taxonomic scope" value="Eukaryota"/>
</dbReference>
<dbReference type="InterPro" id="IPR044684">
    <property type="entry name" value="STR17/STR18/HARC1-like"/>
</dbReference>
<dbReference type="KEGG" id="cvr:CHLNCDRAFT_134453"/>
<proteinExistence type="predicted"/>
<dbReference type="PROSITE" id="PS50206">
    <property type="entry name" value="RHODANESE_3"/>
    <property type="match status" value="1"/>
</dbReference>
<sequence>MIAEWTDEEFTAETLASFPDKAIATVEEARCLIERGDYTYLDVRPALELDAVGKFKGCVNIPVVNATWKWDAEQGKKVAEKEDNLDFIAQIEKRFPDKDAGLVVGCSDGRTYSIDALELLDEAGYWNLVGLKGGFNSWFRVFDNKGNRRRTGEYAEEYSHDGDSCGIHSSGAGFDKVDKVDRWVPPTF</sequence>
<dbReference type="AlphaFoldDB" id="E1ZG07"/>
<keyword evidence="3" id="KW-1185">Reference proteome</keyword>
<feature type="domain" description="Rhodanese" evidence="1">
    <location>
        <begin position="34"/>
        <end position="147"/>
    </location>
</feature>
<dbReference type="SUPFAM" id="SSF52821">
    <property type="entry name" value="Rhodanese/Cell cycle control phosphatase"/>
    <property type="match status" value="1"/>
</dbReference>
<dbReference type="OrthoDB" id="566238at2759"/>
<dbReference type="RefSeq" id="XP_005847481.1">
    <property type="nucleotide sequence ID" value="XM_005847419.1"/>
</dbReference>
<dbReference type="InParanoid" id="E1ZG07"/>
<protein>
    <recommendedName>
        <fullName evidence="1">Rhodanese domain-containing protein</fullName>
    </recommendedName>
</protein>
<dbReference type="EMBL" id="GL433845">
    <property type="protein sequence ID" value="EFN55379.1"/>
    <property type="molecule type" value="Genomic_DNA"/>
</dbReference>
<dbReference type="PANTHER" id="PTHR44542:SF14">
    <property type="entry name" value="PROTEIN HIGH ARSENIC CONTENT 1, MITOCHONDRIAL-RELATED"/>
    <property type="match status" value="1"/>
</dbReference>
<dbReference type="CDD" id="cd00158">
    <property type="entry name" value="RHOD"/>
    <property type="match status" value="1"/>
</dbReference>
<dbReference type="Gene3D" id="3.40.250.10">
    <property type="entry name" value="Rhodanese-like domain"/>
    <property type="match status" value="1"/>
</dbReference>
<accession>E1ZG07</accession>
<name>E1ZG07_CHLVA</name>
<dbReference type="STRING" id="554065.E1ZG07"/>
<evidence type="ECO:0000259" key="1">
    <source>
        <dbReference type="PROSITE" id="PS50206"/>
    </source>
</evidence>
<dbReference type="PANTHER" id="PTHR44542">
    <property type="entry name" value="THIOSULFATE SULFURTRANSFERASE 18"/>
    <property type="match status" value="1"/>
</dbReference>
<evidence type="ECO:0000313" key="2">
    <source>
        <dbReference type="EMBL" id="EFN55379.1"/>
    </source>
</evidence>
<evidence type="ECO:0000313" key="3">
    <source>
        <dbReference type="Proteomes" id="UP000008141"/>
    </source>
</evidence>
<dbReference type="InterPro" id="IPR036873">
    <property type="entry name" value="Rhodanese-like_dom_sf"/>
</dbReference>
<dbReference type="Proteomes" id="UP000008141">
    <property type="component" value="Unassembled WGS sequence"/>
</dbReference>
<dbReference type="GO" id="GO:0003824">
    <property type="term" value="F:catalytic activity"/>
    <property type="evidence" value="ECO:0007669"/>
    <property type="project" value="InterPro"/>
</dbReference>
<dbReference type="GeneID" id="17354789"/>
<organism evidence="3">
    <name type="scientific">Chlorella variabilis</name>
    <name type="common">Green alga</name>
    <dbReference type="NCBI Taxonomy" id="554065"/>
    <lineage>
        <taxon>Eukaryota</taxon>
        <taxon>Viridiplantae</taxon>
        <taxon>Chlorophyta</taxon>
        <taxon>core chlorophytes</taxon>
        <taxon>Trebouxiophyceae</taxon>
        <taxon>Chlorellales</taxon>
        <taxon>Chlorellaceae</taxon>
        <taxon>Chlorella clade</taxon>
        <taxon>Chlorella</taxon>
    </lineage>
</organism>
<dbReference type="SMART" id="SM00450">
    <property type="entry name" value="RHOD"/>
    <property type="match status" value="1"/>
</dbReference>
<dbReference type="InterPro" id="IPR001763">
    <property type="entry name" value="Rhodanese-like_dom"/>
</dbReference>